<evidence type="ECO:0000313" key="1">
    <source>
        <dbReference type="EMBL" id="KAF2297583.1"/>
    </source>
</evidence>
<evidence type="ECO:0008006" key="3">
    <source>
        <dbReference type="Google" id="ProtNLM"/>
    </source>
</evidence>
<organism evidence="1 2">
    <name type="scientific">Hevea brasiliensis</name>
    <name type="common">Para rubber tree</name>
    <name type="synonym">Siphonia brasiliensis</name>
    <dbReference type="NCBI Taxonomy" id="3981"/>
    <lineage>
        <taxon>Eukaryota</taxon>
        <taxon>Viridiplantae</taxon>
        <taxon>Streptophyta</taxon>
        <taxon>Embryophyta</taxon>
        <taxon>Tracheophyta</taxon>
        <taxon>Spermatophyta</taxon>
        <taxon>Magnoliopsida</taxon>
        <taxon>eudicotyledons</taxon>
        <taxon>Gunneridae</taxon>
        <taxon>Pentapetalae</taxon>
        <taxon>rosids</taxon>
        <taxon>fabids</taxon>
        <taxon>Malpighiales</taxon>
        <taxon>Euphorbiaceae</taxon>
        <taxon>Crotonoideae</taxon>
        <taxon>Micrandreae</taxon>
        <taxon>Hevea</taxon>
    </lineage>
</organism>
<accession>A0A6A6LBW3</accession>
<dbReference type="PANTHER" id="PTHR47074">
    <property type="entry name" value="BNAC02G40300D PROTEIN"/>
    <property type="match status" value="1"/>
</dbReference>
<proteinExistence type="predicted"/>
<name>A0A6A6LBW3_HEVBR</name>
<dbReference type="InterPro" id="IPR052929">
    <property type="entry name" value="RNase_H-like_EbsB-rel"/>
</dbReference>
<comment type="caution">
    <text evidence="1">The sequence shown here is derived from an EMBL/GenBank/DDBJ whole genome shotgun (WGS) entry which is preliminary data.</text>
</comment>
<evidence type="ECO:0000313" key="2">
    <source>
        <dbReference type="Proteomes" id="UP000467840"/>
    </source>
</evidence>
<dbReference type="EMBL" id="JAAGAX010000011">
    <property type="protein sequence ID" value="KAF2297583.1"/>
    <property type="molecule type" value="Genomic_DNA"/>
</dbReference>
<dbReference type="AlphaFoldDB" id="A0A6A6LBW3"/>
<sequence length="246" mass="27046">MQQSSRGPASSTLMLSQWVPPLEGHFKCNVDVACFDSDNCLGYGAVIRDHNGVFIAATFAFVAWIDRQANRVAHNLARVSLHFESSVPKDVKYGGEDDKGFIISTRRERANFNVVAISLEHGNTKESGSILVNHGLTKEDYNSTCVGALGKENGQHKGNGEEEEGRRCSKKLGGFENVSKKARDDFEQLMMDGLIGFLKKRYVGIGIGYLKKTYVGIGTNVGIKVIEGGILIAYTIENHKFQLLQT</sequence>
<dbReference type="Proteomes" id="UP000467840">
    <property type="component" value="Chromosome 1"/>
</dbReference>
<protein>
    <recommendedName>
        <fullName evidence="3">RNase H type-1 domain-containing protein</fullName>
    </recommendedName>
</protein>
<reference evidence="1 2" key="1">
    <citation type="journal article" date="2020" name="Mol. Plant">
        <title>The Chromosome-Based Rubber Tree Genome Provides New Insights into Spurge Genome Evolution and Rubber Biosynthesis.</title>
        <authorList>
            <person name="Liu J."/>
            <person name="Shi C."/>
            <person name="Shi C.C."/>
            <person name="Li W."/>
            <person name="Zhang Q.J."/>
            <person name="Zhang Y."/>
            <person name="Li K."/>
            <person name="Lu H.F."/>
            <person name="Shi C."/>
            <person name="Zhu S.T."/>
            <person name="Xiao Z.Y."/>
            <person name="Nan H."/>
            <person name="Yue Y."/>
            <person name="Zhu X.G."/>
            <person name="Wu Y."/>
            <person name="Hong X.N."/>
            <person name="Fan G.Y."/>
            <person name="Tong Y."/>
            <person name="Zhang D."/>
            <person name="Mao C.L."/>
            <person name="Liu Y.L."/>
            <person name="Hao S.J."/>
            <person name="Liu W.Q."/>
            <person name="Lv M.Q."/>
            <person name="Zhang H.B."/>
            <person name="Liu Y."/>
            <person name="Hu-Tang G.R."/>
            <person name="Wang J.P."/>
            <person name="Wang J.H."/>
            <person name="Sun Y.H."/>
            <person name="Ni S.B."/>
            <person name="Chen W.B."/>
            <person name="Zhang X.C."/>
            <person name="Jiao Y.N."/>
            <person name="Eichler E.E."/>
            <person name="Li G.H."/>
            <person name="Liu X."/>
            <person name="Gao L.Z."/>
        </authorList>
    </citation>
    <scope>NUCLEOTIDE SEQUENCE [LARGE SCALE GENOMIC DNA]</scope>
    <source>
        <strain evidence="2">cv. GT1</strain>
        <tissue evidence="1">Leaf</tissue>
    </source>
</reference>
<keyword evidence="2" id="KW-1185">Reference proteome</keyword>
<gene>
    <name evidence="1" type="ORF">GH714_000023</name>
</gene>
<dbReference type="PANTHER" id="PTHR47074:SF11">
    <property type="entry name" value="REVERSE TRANSCRIPTASE-LIKE PROTEIN"/>
    <property type="match status" value="1"/>
</dbReference>